<keyword evidence="1" id="KW-1133">Transmembrane helix</keyword>
<proteinExistence type="predicted"/>
<keyword evidence="1" id="KW-0812">Transmembrane</keyword>
<comment type="caution">
    <text evidence="2">The sequence shown here is derived from an EMBL/GenBank/DDBJ whole genome shotgun (WGS) entry which is preliminary data.</text>
</comment>
<reference evidence="2 3" key="1">
    <citation type="journal article" date="2020" name="J Geophys Res Biogeosci">
        <title>Magnetotaxis as an Adaptation to Enable Bacterial Shuttling of Microbial Sulfur and Sulfur Cycling Across Aquatic Oxic#Anoxic Interfaces.</title>
        <authorList>
            <person name="Li J."/>
            <person name="Liu P."/>
            <person name="Wang J."/>
            <person name="Roberts A.P."/>
            <person name="Pan Y."/>
        </authorList>
    </citation>
    <scope>NUCLEOTIDE SEQUENCE [LARGE SCALE GENOMIC DNA]</scope>
    <source>
        <strain evidence="2 3">MYR-1_YQ</strain>
    </source>
</reference>
<gene>
    <name evidence="2" type="ORF">HWQ67_13130</name>
</gene>
<accession>A0ABS6S280</accession>
<protein>
    <submittedName>
        <fullName evidence="2">Uncharacterized protein</fullName>
    </submittedName>
</protein>
<feature type="transmembrane region" description="Helical" evidence="1">
    <location>
        <begin position="17"/>
        <end position="42"/>
    </location>
</feature>
<evidence type="ECO:0000313" key="2">
    <source>
        <dbReference type="EMBL" id="MBV6342528.1"/>
    </source>
</evidence>
<name>A0ABS6S280_9BACT</name>
<keyword evidence="1" id="KW-0472">Membrane</keyword>
<dbReference type="RefSeq" id="WP_218253144.1">
    <property type="nucleotide sequence ID" value="NZ_JABXWD010000273.1"/>
</dbReference>
<evidence type="ECO:0000313" key="3">
    <source>
        <dbReference type="Proteomes" id="UP001196980"/>
    </source>
</evidence>
<sequence>MENIINWVVELNRSNHLGFALVTVVTMAGLGALIGSGIELCFKALGVKHNKIEIHH</sequence>
<evidence type="ECO:0000256" key="1">
    <source>
        <dbReference type="SAM" id="Phobius"/>
    </source>
</evidence>
<organism evidence="2 3">
    <name type="scientific">Candidatus Magnetobacterium casense</name>
    <dbReference type="NCBI Taxonomy" id="1455061"/>
    <lineage>
        <taxon>Bacteria</taxon>
        <taxon>Pseudomonadati</taxon>
        <taxon>Nitrospirota</taxon>
        <taxon>Thermodesulfovibrionia</taxon>
        <taxon>Thermodesulfovibrionales</taxon>
        <taxon>Candidatus Magnetobacteriaceae</taxon>
        <taxon>Candidatus Magnetobacterium</taxon>
    </lineage>
</organism>
<dbReference type="Proteomes" id="UP001196980">
    <property type="component" value="Unassembled WGS sequence"/>
</dbReference>
<dbReference type="EMBL" id="JABXWD010000273">
    <property type="protein sequence ID" value="MBV6342528.1"/>
    <property type="molecule type" value="Genomic_DNA"/>
</dbReference>
<keyword evidence="3" id="KW-1185">Reference proteome</keyword>